<name>A0A1C7LNF9_GRIFR</name>
<accession>A0A1C7LNF9</accession>
<keyword evidence="2" id="KW-1185">Reference proteome</keyword>
<reference evidence="1 2" key="1">
    <citation type="submission" date="2016-03" db="EMBL/GenBank/DDBJ databases">
        <title>Whole genome sequencing of Grifola frondosa 9006-11.</title>
        <authorList>
            <person name="Min B."/>
            <person name="Park H."/>
            <person name="Kim J.-G."/>
            <person name="Cho H."/>
            <person name="Oh Y.-L."/>
            <person name="Kong W.-S."/>
            <person name="Choi I.-G."/>
        </authorList>
    </citation>
    <scope>NUCLEOTIDE SEQUENCE [LARGE SCALE GENOMIC DNA]</scope>
    <source>
        <strain evidence="1 2">9006-11</strain>
    </source>
</reference>
<dbReference type="AlphaFoldDB" id="A0A1C7LNF9"/>
<organism evidence="1 2">
    <name type="scientific">Grifola frondosa</name>
    <name type="common">Maitake</name>
    <name type="synonym">Polyporus frondosus</name>
    <dbReference type="NCBI Taxonomy" id="5627"/>
    <lineage>
        <taxon>Eukaryota</taxon>
        <taxon>Fungi</taxon>
        <taxon>Dikarya</taxon>
        <taxon>Basidiomycota</taxon>
        <taxon>Agaricomycotina</taxon>
        <taxon>Agaricomycetes</taxon>
        <taxon>Polyporales</taxon>
        <taxon>Grifolaceae</taxon>
        <taxon>Grifola</taxon>
    </lineage>
</organism>
<comment type="caution">
    <text evidence="1">The sequence shown here is derived from an EMBL/GenBank/DDBJ whole genome shotgun (WGS) entry which is preliminary data.</text>
</comment>
<evidence type="ECO:0000313" key="1">
    <source>
        <dbReference type="EMBL" id="OBZ66302.1"/>
    </source>
</evidence>
<gene>
    <name evidence="1" type="ORF">A0H81_13879</name>
</gene>
<sequence length="127" mass="13900">MPFAACKTNSRRGTRFTTCWERHVKRTGRCSCQLHHLVSTIYQRPGLGSPGNPNQPSTHYSGGFDFAAPLVHHLPWNPPPIPSSRVRCSCQPAVHDVYVLANWALAAPPSILRAACAHVTAPTAAHR</sequence>
<evidence type="ECO:0000313" key="2">
    <source>
        <dbReference type="Proteomes" id="UP000092993"/>
    </source>
</evidence>
<dbReference type="Proteomes" id="UP000092993">
    <property type="component" value="Unassembled WGS sequence"/>
</dbReference>
<proteinExistence type="predicted"/>
<protein>
    <submittedName>
        <fullName evidence="1">Uncharacterized protein</fullName>
    </submittedName>
</protein>
<dbReference type="EMBL" id="LUGG01000032">
    <property type="protein sequence ID" value="OBZ66302.1"/>
    <property type="molecule type" value="Genomic_DNA"/>
</dbReference>